<evidence type="ECO:0000256" key="5">
    <source>
        <dbReference type="ARBA" id="ARBA00022448"/>
    </source>
</evidence>
<dbReference type="GO" id="GO:0043495">
    <property type="term" value="F:protein-membrane adaptor activity"/>
    <property type="evidence" value="ECO:0007669"/>
    <property type="project" value="TreeGrafter"/>
</dbReference>
<dbReference type="PANTHER" id="PTHR13190">
    <property type="entry name" value="AUTOPHAGY-RELATED 2, ISOFORM A"/>
    <property type="match status" value="1"/>
</dbReference>
<protein>
    <recommendedName>
        <fullName evidence="4">Autophagy-related protein 2</fullName>
    </recommendedName>
</protein>
<dbReference type="GO" id="GO:0034045">
    <property type="term" value="C:phagophore assembly site membrane"/>
    <property type="evidence" value="ECO:0007669"/>
    <property type="project" value="UniProtKB-SubCell"/>
</dbReference>
<keyword evidence="6" id="KW-0256">Endoplasmic reticulum</keyword>
<proteinExistence type="inferred from homology"/>
<keyword evidence="13" id="KW-1185">Reference proteome</keyword>
<dbReference type="GO" id="GO:0061908">
    <property type="term" value="C:phagophore"/>
    <property type="evidence" value="ECO:0007669"/>
    <property type="project" value="TreeGrafter"/>
</dbReference>
<dbReference type="EMBL" id="AUSU01008196">
    <property type="protein sequence ID" value="EPS59643.1"/>
    <property type="molecule type" value="Genomic_DNA"/>
</dbReference>
<reference evidence="12 13" key="1">
    <citation type="journal article" date="2013" name="BMC Genomics">
        <title>The miniature genome of a carnivorous plant Genlisea aurea contains a low number of genes and short non-coding sequences.</title>
        <authorList>
            <person name="Leushkin E.V."/>
            <person name="Sutormin R.A."/>
            <person name="Nabieva E.R."/>
            <person name="Penin A.A."/>
            <person name="Kondrashov A.S."/>
            <person name="Logacheva M.D."/>
        </authorList>
    </citation>
    <scope>NUCLEOTIDE SEQUENCE [LARGE SCALE GENOMIC DNA]</scope>
</reference>
<dbReference type="GO" id="GO:0032266">
    <property type="term" value="F:phosphatidylinositol-3-phosphate binding"/>
    <property type="evidence" value="ECO:0007669"/>
    <property type="project" value="TreeGrafter"/>
</dbReference>
<comment type="subcellular location">
    <subcellularLocation>
        <location evidence="1">Endoplasmic reticulum membrane</location>
        <topology evidence="1">Peripheral membrane protein</topology>
    </subcellularLocation>
    <subcellularLocation>
        <location evidence="2">Preautophagosomal structure membrane</location>
        <topology evidence="2">Peripheral membrane protein</topology>
    </subcellularLocation>
</comment>
<dbReference type="GO" id="GO:0061723">
    <property type="term" value="P:glycophagy"/>
    <property type="evidence" value="ECO:0007669"/>
    <property type="project" value="TreeGrafter"/>
</dbReference>
<dbReference type="Proteomes" id="UP000015453">
    <property type="component" value="Unassembled WGS sequence"/>
</dbReference>
<evidence type="ECO:0000313" key="13">
    <source>
        <dbReference type="Proteomes" id="UP000015453"/>
    </source>
</evidence>
<dbReference type="GO" id="GO:0034727">
    <property type="term" value="P:piecemeal microautophagy of the nucleus"/>
    <property type="evidence" value="ECO:0007669"/>
    <property type="project" value="TreeGrafter"/>
</dbReference>
<evidence type="ECO:0000256" key="9">
    <source>
        <dbReference type="ARBA" id="ARBA00023136"/>
    </source>
</evidence>
<keyword evidence="7" id="KW-0072">Autophagy</keyword>
<dbReference type="GO" id="GO:0061709">
    <property type="term" value="P:reticulophagy"/>
    <property type="evidence" value="ECO:0007669"/>
    <property type="project" value="TreeGrafter"/>
</dbReference>
<keyword evidence="9" id="KW-0472">Membrane</keyword>
<sequence length="1291" mass="142681">MFSWNISRSAESMFSRWAMRRLCKFLLKKKLGKFVLGDIDLNQLDVQLGAGLVQLSDVALNVDYINEKLGTSAVMVKEGTIGFLKLAMPWEEGGCRIELDEVEVVFAPRVAKAQCDELETCPQSKNDECGNSLEKPDDGASSSRVANSIAEVHDGVKTIARLVKWILTSFHVNIRGLIVAFDPCIAGGSEKGFDRVLVLRISEAECGTEICDDALSGSFGTLQNFLGLGQLTNFLRFRGAILESLLCDGLDNLSSIDSSTGNMATLISGKQGGFSGSLKLSLPWKNGTLDTSKVDVNLHIEPLELRIEPSTIRFFIFVWNLFKCQGHAYSVPSHVPTPSSFMHRPDQEPESIKGFGSKSYSVPKEHCNFLLSESHLIYDWVSRKQEERIEEEPDFAASMDQFFECFDGLRNSKSALGNSVMWNWTCSVFSAITAASNLAAGSVHVSPELQHGETNFNAVIEKVSVLLFFGNDDLGHCPKVFEDEATGFHSHSLHAHFMGVGLSFQVLSQETSLEATVQHIQLDDHLYQAKSSVNCMQHDRDETLRNVSAFIHKVQSGVQGAIHTFEGSNKDLGMCCRVDSSDTASCFHHSSEFSQMDDDRNDKVTLLRTFGTSHCYLGSISGVSTAPVNGRTSFSLNLAPFVFWLNFDVIGLVQDFLKDIASSLHASTETGSELDTLPSSNSLEGNVFLPCARIMLCFPQTRQRGFCSYFSNYQFVVFEIISTAVGGENILKRAHMTSAEKRHPVTMPFFMDVNFGNLHLFLVRSVFHETSMGEEAFKSQATSFSIEKIVSVLNDTGPPSVVSVFWQDRPATGPWIAKKAKLMVSGDNERSEENFVGKSSEFASAAFAKDDREFDHQIRQEILLSSELLLHVHLSTVVIDLDRRQYESLFGFLNQMVQHFSQSDAKSVHTREGDSFIQTSVLLEFESLRLSIAIEPVKDIKCSVSSELPGSWVSLTLQVNKFELLSVSNIGGLEDSNFLRLAHCQGSLWGATSEGREFLLISCSDSTCGRGGGEGSNVLLPRHAGSVIMSLQDPESDRNFMVATVECATLIAVGGRLDWIMSILNFFALNSNNLGGADDSSINRRSSGSSLTVNMVDIGLSYEPYSGNDSKDEPPYVACLLAASLLKLSNASIPNCTEMEYRIKIRDMGFLIARTSQCNLFGHVHSAAHICKIGYVKVAEEALIEAVFRLNCKNGRAWEIECTESHIFLNTCHDSTVGLIKLCGQLQKLFAPDMADFAVHLENRWNDVQRLHENHRLSPDSAFPLKHGMETDMKSKTSNLMDLVCADSFQL</sequence>
<feature type="non-terminal residue" evidence="12">
    <location>
        <position position="1291"/>
    </location>
</feature>
<name>S8DAC3_9LAMI</name>
<comment type="catalytic activity">
    <reaction evidence="11">
        <text>a 1,2-diacyl-sn-glycero-3-phosphoethanolamine(in) = a 1,2-diacyl-sn-glycero-3-phosphoethanolamine(out)</text>
        <dbReference type="Rhea" id="RHEA:38895"/>
        <dbReference type="ChEBI" id="CHEBI:64612"/>
    </reaction>
</comment>
<dbReference type="GO" id="GO:0006869">
    <property type="term" value="P:lipid transport"/>
    <property type="evidence" value="ECO:0007669"/>
    <property type="project" value="UniProtKB-KW"/>
</dbReference>
<keyword evidence="5" id="KW-0813">Transport</keyword>
<evidence type="ECO:0000256" key="2">
    <source>
        <dbReference type="ARBA" id="ARBA00004623"/>
    </source>
</evidence>
<evidence type="ECO:0000313" key="12">
    <source>
        <dbReference type="EMBL" id="EPS59643.1"/>
    </source>
</evidence>
<dbReference type="PANTHER" id="PTHR13190:SF1">
    <property type="entry name" value="AUTOPHAGY-RELATED 2, ISOFORM A"/>
    <property type="match status" value="1"/>
</dbReference>
<dbReference type="GO" id="GO:0000045">
    <property type="term" value="P:autophagosome assembly"/>
    <property type="evidence" value="ECO:0007669"/>
    <property type="project" value="TreeGrafter"/>
</dbReference>
<evidence type="ECO:0000256" key="1">
    <source>
        <dbReference type="ARBA" id="ARBA00004406"/>
    </source>
</evidence>
<gene>
    <name evidence="12" type="ORF">M569_15162</name>
</gene>
<evidence type="ECO:0000256" key="6">
    <source>
        <dbReference type="ARBA" id="ARBA00022824"/>
    </source>
</evidence>
<dbReference type="OrthoDB" id="18982at2759"/>
<accession>S8DAC3</accession>
<evidence type="ECO:0000256" key="10">
    <source>
        <dbReference type="ARBA" id="ARBA00024479"/>
    </source>
</evidence>
<evidence type="ECO:0000256" key="4">
    <source>
        <dbReference type="ARBA" id="ARBA00018070"/>
    </source>
</evidence>
<keyword evidence="8" id="KW-0445">Lipid transport</keyword>
<comment type="caution">
    <text evidence="12">The sequence shown here is derived from an EMBL/GenBank/DDBJ whole genome shotgun (WGS) entry which is preliminary data.</text>
</comment>
<organism evidence="12 13">
    <name type="scientific">Genlisea aurea</name>
    <dbReference type="NCBI Taxonomy" id="192259"/>
    <lineage>
        <taxon>Eukaryota</taxon>
        <taxon>Viridiplantae</taxon>
        <taxon>Streptophyta</taxon>
        <taxon>Embryophyta</taxon>
        <taxon>Tracheophyta</taxon>
        <taxon>Spermatophyta</taxon>
        <taxon>Magnoliopsida</taxon>
        <taxon>eudicotyledons</taxon>
        <taxon>Gunneridae</taxon>
        <taxon>Pentapetalae</taxon>
        <taxon>asterids</taxon>
        <taxon>lamiids</taxon>
        <taxon>Lamiales</taxon>
        <taxon>Lentibulariaceae</taxon>
        <taxon>Genlisea</taxon>
    </lineage>
</organism>
<dbReference type="GO" id="GO:0000422">
    <property type="term" value="P:autophagy of mitochondrion"/>
    <property type="evidence" value="ECO:0007669"/>
    <property type="project" value="TreeGrafter"/>
</dbReference>
<dbReference type="InterPro" id="IPR026849">
    <property type="entry name" value="ATG2"/>
</dbReference>
<evidence type="ECO:0000256" key="11">
    <source>
        <dbReference type="ARBA" id="ARBA00024615"/>
    </source>
</evidence>
<evidence type="ECO:0000256" key="3">
    <source>
        <dbReference type="ARBA" id="ARBA00009714"/>
    </source>
</evidence>
<dbReference type="Pfam" id="PF13329">
    <property type="entry name" value="ATG2_CAD"/>
    <property type="match status" value="2"/>
</dbReference>
<dbReference type="GO" id="GO:0005789">
    <property type="term" value="C:endoplasmic reticulum membrane"/>
    <property type="evidence" value="ECO:0007669"/>
    <property type="project" value="UniProtKB-SubCell"/>
</dbReference>
<evidence type="ECO:0000256" key="7">
    <source>
        <dbReference type="ARBA" id="ARBA00023006"/>
    </source>
</evidence>
<comment type="catalytic activity">
    <reaction evidence="10">
        <text>a 1,2-diacyl-sn-glycero-3-phospho-L-serine(in) = a 1,2-diacyl-sn-glycero-3-phospho-L-serine(out)</text>
        <dbReference type="Rhea" id="RHEA:38663"/>
        <dbReference type="ChEBI" id="CHEBI:57262"/>
    </reaction>
</comment>
<evidence type="ECO:0000256" key="8">
    <source>
        <dbReference type="ARBA" id="ARBA00023055"/>
    </source>
</evidence>
<comment type="similarity">
    <text evidence="3">Belongs to the ATG2 family.</text>
</comment>